<dbReference type="RefSeq" id="WP_186847225.1">
    <property type="nucleotide sequence ID" value="NZ_JACOOX010000001.1"/>
</dbReference>
<reference evidence="3 4" key="1">
    <citation type="submission" date="2020-08" db="EMBL/GenBank/DDBJ databases">
        <title>Genome public.</title>
        <authorList>
            <person name="Liu C."/>
            <person name="Sun Q."/>
        </authorList>
    </citation>
    <scope>NUCLEOTIDE SEQUENCE [LARGE SCALE GENOMIC DNA]</scope>
    <source>
        <strain evidence="3 4">NSJ-10</strain>
    </source>
</reference>
<keyword evidence="2" id="KW-0812">Transmembrane</keyword>
<dbReference type="AlphaFoldDB" id="A0A8I0ALX9"/>
<proteinExistence type="predicted"/>
<accession>A0A8I0ALX9</accession>
<organism evidence="3 4">
    <name type="scientific">Coprococcus hominis</name>
    <name type="common">ex Liu et al. 2022</name>
    <dbReference type="NCBI Taxonomy" id="2763039"/>
    <lineage>
        <taxon>Bacteria</taxon>
        <taxon>Bacillati</taxon>
        <taxon>Bacillota</taxon>
        <taxon>Clostridia</taxon>
        <taxon>Lachnospirales</taxon>
        <taxon>Lachnospiraceae</taxon>
        <taxon>Coprococcus</taxon>
    </lineage>
</organism>
<evidence type="ECO:0000256" key="1">
    <source>
        <dbReference type="SAM" id="MobiDB-lite"/>
    </source>
</evidence>
<keyword evidence="4" id="KW-1185">Reference proteome</keyword>
<name>A0A8I0ALX9_9FIRM</name>
<gene>
    <name evidence="3" type="ORF">H8S09_00800</name>
</gene>
<feature type="region of interest" description="Disordered" evidence="1">
    <location>
        <begin position="1"/>
        <end position="26"/>
    </location>
</feature>
<feature type="transmembrane region" description="Helical" evidence="2">
    <location>
        <begin position="107"/>
        <end position="128"/>
    </location>
</feature>
<dbReference type="EMBL" id="JACOOX010000001">
    <property type="protein sequence ID" value="MBC5661444.1"/>
    <property type="molecule type" value="Genomic_DNA"/>
</dbReference>
<feature type="compositionally biased region" description="Polar residues" evidence="1">
    <location>
        <begin position="1"/>
        <end position="10"/>
    </location>
</feature>
<protein>
    <submittedName>
        <fullName evidence="3">Uncharacterized protein</fullName>
    </submittedName>
</protein>
<dbReference type="Proteomes" id="UP000615234">
    <property type="component" value="Unassembled WGS sequence"/>
</dbReference>
<evidence type="ECO:0000256" key="2">
    <source>
        <dbReference type="SAM" id="Phobius"/>
    </source>
</evidence>
<keyword evidence="2" id="KW-1133">Transmembrane helix</keyword>
<evidence type="ECO:0000313" key="3">
    <source>
        <dbReference type="EMBL" id="MBC5661444.1"/>
    </source>
</evidence>
<comment type="caution">
    <text evidence="3">The sequence shown here is derived from an EMBL/GenBank/DDBJ whole genome shotgun (WGS) entry which is preliminary data.</text>
</comment>
<keyword evidence="2" id="KW-0472">Membrane</keyword>
<evidence type="ECO:0000313" key="4">
    <source>
        <dbReference type="Proteomes" id="UP000615234"/>
    </source>
</evidence>
<sequence length="231" mass="26180">MNKQESNTSFHLKDESTKTGKLPVSEQYLEDKEIQDQTKQLKNQTDISTEGLTETAILRLKAEQTFANKSNGISGATHSISTSYHEAVREQQASLTRQCKNRHTFAIIRKTITLVVIFAILVAGIYFLSTHLRNLKPHDDKSMQELLCGSKWTIEDLGSFTFTEDNKVIKKKGSTETGTYEVTDDDILIMHFKKEDLSYLLETSSDGTVKWVHSYNGFEEVIIPNTIPITK</sequence>